<evidence type="ECO:0000313" key="2">
    <source>
        <dbReference type="Proteomes" id="UP000619788"/>
    </source>
</evidence>
<dbReference type="InterPro" id="IPR021527">
    <property type="entry name" value="DUF2795"/>
</dbReference>
<protein>
    <recommendedName>
        <fullName evidence="3">DUF2795 domain-containing protein</fullName>
    </recommendedName>
</protein>
<dbReference type="Proteomes" id="UP000619788">
    <property type="component" value="Unassembled WGS sequence"/>
</dbReference>
<accession>A0A8J3SL92</accession>
<dbReference type="EMBL" id="BOOJ01000045">
    <property type="protein sequence ID" value="GIH94656.1"/>
    <property type="molecule type" value="Genomic_DNA"/>
</dbReference>
<keyword evidence="2" id="KW-1185">Reference proteome</keyword>
<proteinExistence type="predicted"/>
<gene>
    <name evidence="1" type="ORF">Psi01_52860</name>
</gene>
<reference evidence="1 2" key="1">
    <citation type="submission" date="2021-01" db="EMBL/GenBank/DDBJ databases">
        <title>Whole genome shotgun sequence of Planobispora siamensis NBRC 107568.</title>
        <authorList>
            <person name="Komaki H."/>
            <person name="Tamura T."/>
        </authorList>
    </citation>
    <scope>NUCLEOTIDE SEQUENCE [LARGE SCALE GENOMIC DNA]</scope>
    <source>
        <strain evidence="1 2">NBRC 107568</strain>
    </source>
</reference>
<comment type="caution">
    <text evidence="1">The sequence shown here is derived from an EMBL/GenBank/DDBJ whole genome shotgun (WGS) entry which is preliminary data.</text>
</comment>
<sequence length="65" mass="6935">MAKTLNPIDLQKHLSGVDYPAGRDDLVNAAREQGADNEMIKALQNIPDREYDGPNAVSKAVAGNG</sequence>
<dbReference type="RefSeq" id="WP_204066776.1">
    <property type="nucleotide sequence ID" value="NZ_BOOJ01000045.1"/>
</dbReference>
<dbReference type="AlphaFoldDB" id="A0A8J3SL92"/>
<evidence type="ECO:0000313" key="1">
    <source>
        <dbReference type="EMBL" id="GIH94656.1"/>
    </source>
</evidence>
<name>A0A8J3SL92_9ACTN</name>
<organism evidence="1 2">
    <name type="scientific">Planobispora siamensis</name>
    <dbReference type="NCBI Taxonomy" id="936338"/>
    <lineage>
        <taxon>Bacteria</taxon>
        <taxon>Bacillati</taxon>
        <taxon>Actinomycetota</taxon>
        <taxon>Actinomycetes</taxon>
        <taxon>Streptosporangiales</taxon>
        <taxon>Streptosporangiaceae</taxon>
        <taxon>Planobispora</taxon>
    </lineage>
</organism>
<dbReference type="Pfam" id="PF11387">
    <property type="entry name" value="DUF2795"/>
    <property type="match status" value="1"/>
</dbReference>
<evidence type="ECO:0008006" key="3">
    <source>
        <dbReference type="Google" id="ProtNLM"/>
    </source>
</evidence>